<keyword evidence="2" id="KW-1185">Reference proteome</keyword>
<protein>
    <submittedName>
        <fullName evidence="1">Uncharacterized protein</fullName>
    </submittedName>
</protein>
<evidence type="ECO:0000313" key="2">
    <source>
        <dbReference type="Proteomes" id="UP001301728"/>
    </source>
</evidence>
<accession>A0ABU5U343</accession>
<reference evidence="1 2" key="1">
    <citation type="submission" date="2023-12" db="EMBL/GenBank/DDBJ databases">
        <title>Baltic Sea Cyanobacteria.</title>
        <authorList>
            <person name="Delbaje E."/>
            <person name="Fewer D.P."/>
            <person name="Shishido T.K."/>
        </authorList>
    </citation>
    <scope>NUCLEOTIDE SEQUENCE [LARGE SCALE GENOMIC DNA]</scope>
    <source>
        <strain evidence="1 2">CCNP 1315</strain>
    </source>
</reference>
<comment type="caution">
    <text evidence="1">The sequence shown here is derived from an EMBL/GenBank/DDBJ whole genome shotgun (WGS) entry which is preliminary data.</text>
</comment>
<organism evidence="1 2">
    <name type="scientific">Limnoraphis robusta CCNP1315</name>
    <dbReference type="NCBI Taxonomy" id="3110306"/>
    <lineage>
        <taxon>Bacteria</taxon>
        <taxon>Bacillati</taxon>
        <taxon>Cyanobacteriota</taxon>
        <taxon>Cyanophyceae</taxon>
        <taxon>Oscillatoriophycideae</taxon>
        <taxon>Oscillatoriales</taxon>
        <taxon>Sirenicapillariaceae</taxon>
        <taxon>Limnoraphis</taxon>
    </lineage>
</organism>
<dbReference type="EMBL" id="JAYGHT010000135">
    <property type="protein sequence ID" value="MEA5521617.1"/>
    <property type="molecule type" value="Genomic_DNA"/>
</dbReference>
<gene>
    <name evidence="1" type="ORF">VB854_22010</name>
</gene>
<dbReference type="RefSeq" id="WP_323273290.1">
    <property type="nucleotide sequence ID" value="NZ_JAYGHT010000135.1"/>
</dbReference>
<dbReference type="Proteomes" id="UP001301728">
    <property type="component" value="Unassembled WGS sequence"/>
</dbReference>
<name>A0ABU5U343_9CYAN</name>
<sequence length="84" mass="9193">MTKPLTYWLSSTSPKEQQAITNIEGICGSFLQNLSEEGKYSLIVEISKQLPHTSSSLHPQIKQSIKDLSVGNLLNLVSAISSSF</sequence>
<proteinExistence type="predicted"/>
<evidence type="ECO:0000313" key="1">
    <source>
        <dbReference type="EMBL" id="MEA5521617.1"/>
    </source>
</evidence>